<keyword evidence="1" id="KW-0732">Signal</keyword>
<feature type="chain" id="PRO_5040954827" description="Solute-binding protein family 3/N-terminal domain-containing protein" evidence="1">
    <location>
        <begin position="28"/>
        <end position="249"/>
    </location>
</feature>
<proteinExistence type="predicted"/>
<protein>
    <recommendedName>
        <fullName evidence="4">Solute-binding protein family 3/N-terminal domain-containing protein</fullName>
    </recommendedName>
</protein>
<dbReference type="EMBL" id="SGUG01000018">
    <property type="protein sequence ID" value="MDG0863477.1"/>
    <property type="molecule type" value="Genomic_DNA"/>
</dbReference>
<evidence type="ECO:0000313" key="2">
    <source>
        <dbReference type="EMBL" id="MDG0863477.1"/>
    </source>
</evidence>
<gene>
    <name evidence="2" type="ORF">EXJ73_13480</name>
</gene>
<evidence type="ECO:0000313" key="3">
    <source>
        <dbReference type="Proteomes" id="UP001152766"/>
    </source>
</evidence>
<dbReference type="AlphaFoldDB" id="A0A9X4LJB1"/>
<name>A0A9X4LJB1_9BURK</name>
<keyword evidence="3" id="KW-1185">Reference proteome</keyword>
<feature type="signal peptide" evidence="1">
    <location>
        <begin position="1"/>
        <end position="27"/>
    </location>
</feature>
<dbReference type="Gene3D" id="3.40.190.10">
    <property type="entry name" value="Periplasmic binding protein-like II"/>
    <property type="match status" value="2"/>
</dbReference>
<sequence length="249" mass="26811">MRGLSRHRRRLLTLALLAAGLPRPALAGPALRFATDVNDQSGLAPGARALLGRAFERLGLEVRFEPLPLRRSLPMTELGQLDGEALRIRAVAAAHPDLLLVPVPLAVVEVRGYVRRGTSVAREIAGLAPWRIGYPRGVVLLEGLLAGLPHRVEATNRLELLRLLRAGMVDIALVTAASGEPDIDPAQLAGLARLPAPLHVAPLFALLHGRHRALLPRLADMLQRMEDSGESARLRSSAWMAAQPLSAAR</sequence>
<evidence type="ECO:0008006" key="4">
    <source>
        <dbReference type="Google" id="ProtNLM"/>
    </source>
</evidence>
<reference evidence="2" key="1">
    <citation type="submission" date="2019-02" db="EMBL/GenBank/DDBJ databases">
        <title>Draft genome of the type strain Pelomonas aquatica CCUG 52575T.</title>
        <authorList>
            <person name="Gomila M."/>
            <person name="Lalucat J."/>
        </authorList>
    </citation>
    <scope>NUCLEOTIDE SEQUENCE</scope>
    <source>
        <strain evidence="2">CCUG 52575</strain>
    </source>
</reference>
<dbReference type="SUPFAM" id="SSF53850">
    <property type="entry name" value="Periplasmic binding protein-like II"/>
    <property type="match status" value="1"/>
</dbReference>
<accession>A0A9X4LJB1</accession>
<organism evidence="2 3">
    <name type="scientific">Pelomonas aquatica</name>
    <dbReference type="NCBI Taxonomy" id="431058"/>
    <lineage>
        <taxon>Bacteria</taxon>
        <taxon>Pseudomonadati</taxon>
        <taxon>Pseudomonadota</taxon>
        <taxon>Betaproteobacteria</taxon>
        <taxon>Burkholderiales</taxon>
        <taxon>Sphaerotilaceae</taxon>
        <taxon>Roseateles</taxon>
    </lineage>
</organism>
<dbReference type="Proteomes" id="UP001152766">
    <property type="component" value="Unassembled WGS sequence"/>
</dbReference>
<comment type="caution">
    <text evidence="2">The sequence shown here is derived from an EMBL/GenBank/DDBJ whole genome shotgun (WGS) entry which is preliminary data.</text>
</comment>
<dbReference type="RefSeq" id="WP_268152759.1">
    <property type="nucleotide sequence ID" value="NZ_JAPPUW010000017.1"/>
</dbReference>
<evidence type="ECO:0000256" key="1">
    <source>
        <dbReference type="SAM" id="SignalP"/>
    </source>
</evidence>